<dbReference type="SUPFAM" id="SSF81606">
    <property type="entry name" value="PP2C-like"/>
    <property type="match status" value="1"/>
</dbReference>
<dbReference type="Proteomes" id="UP000035159">
    <property type="component" value="Chromosome"/>
</dbReference>
<dbReference type="InterPro" id="IPR001932">
    <property type="entry name" value="PPM-type_phosphatase-like_dom"/>
</dbReference>
<dbReference type="PANTHER" id="PTHR43156:SF2">
    <property type="entry name" value="STAGE II SPORULATION PROTEIN E"/>
    <property type="match status" value="1"/>
</dbReference>
<evidence type="ECO:0000256" key="1">
    <source>
        <dbReference type="ARBA" id="ARBA00022801"/>
    </source>
</evidence>
<name>A0A0G2Z5A4_9BACT</name>
<dbReference type="EMBL" id="CP011232">
    <property type="protein sequence ID" value="AKI96747.1"/>
    <property type="molecule type" value="Genomic_DNA"/>
</dbReference>
<evidence type="ECO:0000259" key="2">
    <source>
        <dbReference type="SMART" id="SM00331"/>
    </source>
</evidence>
<dbReference type="PANTHER" id="PTHR43156">
    <property type="entry name" value="STAGE II SPORULATION PROTEIN E-RELATED"/>
    <property type="match status" value="1"/>
</dbReference>
<feature type="domain" description="PPM-type phosphatase" evidence="2">
    <location>
        <begin position="4"/>
        <end position="220"/>
    </location>
</feature>
<dbReference type="SMART" id="SM00331">
    <property type="entry name" value="PP2C_SIG"/>
    <property type="match status" value="1"/>
</dbReference>
<dbReference type="AlphaFoldDB" id="A0A0G2Z5A4"/>
<dbReference type="GO" id="GO:0016791">
    <property type="term" value="F:phosphatase activity"/>
    <property type="evidence" value="ECO:0007669"/>
    <property type="project" value="TreeGrafter"/>
</dbReference>
<dbReference type="PATRIC" id="fig|1330330.3.peg.344"/>
<dbReference type="Pfam" id="PF07228">
    <property type="entry name" value="SpoIIE"/>
    <property type="match status" value="1"/>
</dbReference>
<keyword evidence="1" id="KW-0378">Hydrolase</keyword>
<sequence>MNIKAEAIFKQLNKHGEELCGDTVKIRNVNDSTIVVLSDGLGSGVKAHILSTLTCEILSTMFKERIDLKEIVRTLVKTLPVCKVRGIAYSTFTICVVKNNGEVRIINYDGPLPVIVQRGKLLNPESLGSYKTVEDKRILDIKLFSIPGDSIFLMSDGILHAGLGNMMNFGWGWENVSKYLQKIVNKTNSTKKAVETVIELTNNYYGNQPGDDATLVGIRIKEKKKAVILTGPPLDPTLDEYIVKRFLGMEGYIKIICGGTTGNIVSRYLGKEIKVDLSTMHKDVPPIGKLEGIDLVTEGILTLKKVIEIFKMYGVDPENIPNSNDGASKMARLIAESDEIKLMVGQRINPFYQNPSLPFDMSVRHTLVTELTEILSKEGKIVTKEHF</sequence>
<keyword evidence="4" id="KW-1185">Reference proteome</keyword>
<dbReference type="InterPro" id="IPR036457">
    <property type="entry name" value="PPM-type-like_dom_sf"/>
</dbReference>
<reference evidence="3 4" key="1">
    <citation type="submission" date="2015-04" db="EMBL/GenBank/DDBJ databases">
        <title>Complete Genome Sequence of Kosmotoga pacifica SLHLJ1.</title>
        <authorList>
            <person name="Jiang L.J."/>
            <person name="Shao Z.Z."/>
            <person name="Jebbar M."/>
        </authorList>
    </citation>
    <scope>NUCLEOTIDE SEQUENCE [LARGE SCALE GENOMIC DNA]</scope>
    <source>
        <strain evidence="3 4">SLHLJ1</strain>
    </source>
</reference>
<protein>
    <recommendedName>
        <fullName evidence="2">PPM-type phosphatase domain-containing protein</fullName>
    </recommendedName>
</protein>
<gene>
    <name evidence="3" type="ORF">IX53_01700</name>
</gene>
<dbReference type="RefSeq" id="WP_047753882.1">
    <property type="nucleotide sequence ID" value="NZ_CASWEU010000007.1"/>
</dbReference>
<dbReference type="STRING" id="1330330.IX53_01700"/>
<evidence type="ECO:0000313" key="4">
    <source>
        <dbReference type="Proteomes" id="UP000035159"/>
    </source>
</evidence>
<evidence type="ECO:0000313" key="3">
    <source>
        <dbReference type="EMBL" id="AKI96747.1"/>
    </source>
</evidence>
<dbReference type="Gene3D" id="3.60.40.10">
    <property type="entry name" value="PPM-type phosphatase domain"/>
    <property type="match status" value="1"/>
</dbReference>
<dbReference type="InterPro" id="IPR052016">
    <property type="entry name" value="Bact_Sigma-Reg"/>
</dbReference>
<organism evidence="3 4">
    <name type="scientific">Kosmotoga pacifica</name>
    <dbReference type="NCBI Taxonomy" id="1330330"/>
    <lineage>
        <taxon>Bacteria</taxon>
        <taxon>Thermotogati</taxon>
        <taxon>Thermotogota</taxon>
        <taxon>Thermotogae</taxon>
        <taxon>Kosmotogales</taxon>
        <taxon>Kosmotogaceae</taxon>
        <taxon>Kosmotoga</taxon>
    </lineage>
</organism>
<dbReference type="KEGG" id="kpf:IX53_01700"/>
<proteinExistence type="predicted"/>
<accession>A0A0G2Z5A4</accession>